<reference evidence="5" key="1">
    <citation type="submission" date="2018-07" db="EMBL/GenBank/DDBJ databases">
        <authorList>
            <person name="Zhao J."/>
        </authorList>
    </citation>
    <scope>NUCLEOTIDE SEQUENCE [LARGE SCALE GENOMIC DNA]</scope>
    <source>
        <strain evidence="5">GSSD-12</strain>
    </source>
</reference>
<organism evidence="4 5">
    <name type="scientific">Streptomyces paludis</name>
    <dbReference type="NCBI Taxonomy" id="2282738"/>
    <lineage>
        <taxon>Bacteria</taxon>
        <taxon>Bacillati</taxon>
        <taxon>Actinomycetota</taxon>
        <taxon>Actinomycetes</taxon>
        <taxon>Kitasatosporales</taxon>
        <taxon>Streptomycetaceae</taxon>
        <taxon>Streptomyces</taxon>
    </lineage>
</organism>
<dbReference type="Gene3D" id="2.40.420.20">
    <property type="match status" value="1"/>
</dbReference>
<dbReference type="PANTHER" id="PTHR32347:SF23">
    <property type="entry name" value="BLL5650 PROTEIN"/>
    <property type="match status" value="1"/>
</dbReference>
<name>A0A345HNG3_9ACTN</name>
<evidence type="ECO:0000256" key="2">
    <source>
        <dbReference type="ARBA" id="ARBA00023054"/>
    </source>
</evidence>
<dbReference type="InterPro" id="IPR050465">
    <property type="entry name" value="UPF0194_transport"/>
</dbReference>
<dbReference type="EMBL" id="CP031194">
    <property type="protein sequence ID" value="AXG78237.1"/>
    <property type="molecule type" value="Genomic_DNA"/>
</dbReference>
<gene>
    <name evidence="4" type="ORF">DVK44_11570</name>
</gene>
<dbReference type="KEGG" id="spad:DVK44_11570"/>
<accession>A0A345HNG3</accession>
<evidence type="ECO:0000313" key="5">
    <source>
        <dbReference type="Proteomes" id="UP000253868"/>
    </source>
</evidence>
<keyword evidence="5" id="KW-1185">Reference proteome</keyword>
<feature type="compositionally biased region" description="Basic and acidic residues" evidence="3">
    <location>
        <begin position="185"/>
        <end position="195"/>
    </location>
</feature>
<keyword evidence="2" id="KW-0175">Coiled coil</keyword>
<evidence type="ECO:0000313" key="4">
    <source>
        <dbReference type="EMBL" id="AXG78237.1"/>
    </source>
</evidence>
<sequence>MSGGSGAPGTRRRARIIAATSLVALLVTGAAGAAVWSYGSGRTVTAGTASDPSAQTATVTRTDLSNSRTLDGTLGYGRATTVRANATAGANGGGTVTWLPADGTEVTRGKALYRVDDRPVSLLYGDLPLYRRLDTLNTVGRDVRMLAENLVALGYTIGNQPLPGQTVNVRLPDPDPDQGAGADEAPSRDADRDTDPSPDASTPATGGSTAPPTTKTASPSYLPVKVGPDDGVLTQELIDAVKRWQTYLGVPATGVIDASDIAVLKGAVRVDSVQVQTGDPADGPMLKATTTGKAVTLSMEATESGGIKRGQRVTVHLPDESTVPGKVSSVATTAEPAGAEQGPDAPPMVTVTVTLDNEAKARKFDSAPVRVDFAGESRSNVLTVPVTALLSLREGGYGVQLANGKLIAVTTGLFSKGQVEVSGDGLAEGARVVVAS</sequence>
<evidence type="ECO:0000256" key="1">
    <source>
        <dbReference type="ARBA" id="ARBA00004196"/>
    </source>
</evidence>
<dbReference type="InterPro" id="IPR036365">
    <property type="entry name" value="PGBD-like_sf"/>
</dbReference>
<dbReference type="RefSeq" id="WP_114659601.1">
    <property type="nucleotide sequence ID" value="NZ_CP031194.1"/>
</dbReference>
<proteinExistence type="predicted"/>
<dbReference type="PANTHER" id="PTHR32347">
    <property type="entry name" value="EFFLUX SYSTEM COMPONENT YKNX-RELATED"/>
    <property type="match status" value="1"/>
</dbReference>
<feature type="region of interest" description="Disordered" evidence="3">
    <location>
        <begin position="318"/>
        <end position="347"/>
    </location>
</feature>
<protein>
    <recommendedName>
        <fullName evidence="6">Peptidoglycan-binding protein</fullName>
    </recommendedName>
</protein>
<evidence type="ECO:0000256" key="3">
    <source>
        <dbReference type="SAM" id="MobiDB-lite"/>
    </source>
</evidence>
<dbReference type="GO" id="GO:0030313">
    <property type="term" value="C:cell envelope"/>
    <property type="evidence" value="ECO:0007669"/>
    <property type="project" value="UniProtKB-SubCell"/>
</dbReference>
<evidence type="ECO:0008006" key="6">
    <source>
        <dbReference type="Google" id="ProtNLM"/>
    </source>
</evidence>
<feature type="compositionally biased region" description="Low complexity" evidence="3">
    <location>
        <begin position="200"/>
        <end position="220"/>
    </location>
</feature>
<dbReference type="AlphaFoldDB" id="A0A345HNG3"/>
<feature type="region of interest" description="Disordered" evidence="3">
    <location>
        <begin position="162"/>
        <end position="223"/>
    </location>
</feature>
<dbReference type="SUPFAM" id="SSF47090">
    <property type="entry name" value="PGBD-like"/>
    <property type="match status" value="1"/>
</dbReference>
<dbReference type="Proteomes" id="UP000253868">
    <property type="component" value="Chromosome"/>
</dbReference>
<comment type="subcellular location">
    <subcellularLocation>
        <location evidence="1">Cell envelope</location>
    </subcellularLocation>
</comment>
<dbReference type="OrthoDB" id="3268648at2"/>